<organism evidence="11 12">
    <name type="scientific">Bacillus mycoides</name>
    <dbReference type="NCBI Taxonomy" id="1405"/>
    <lineage>
        <taxon>Bacteria</taxon>
        <taxon>Bacillati</taxon>
        <taxon>Bacillota</taxon>
        <taxon>Bacilli</taxon>
        <taxon>Bacillales</taxon>
        <taxon>Bacillaceae</taxon>
        <taxon>Bacillus</taxon>
        <taxon>Bacillus cereus group</taxon>
    </lineage>
</organism>
<evidence type="ECO:0000256" key="8">
    <source>
        <dbReference type="ARBA" id="ARBA00049348"/>
    </source>
</evidence>
<dbReference type="EC" id="2.1.1.63" evidence="3"/>
<evidence type="ECO:0000256" key="4">
    <source>
        <dbReference type="ARBA" id="ARBA00022603"/>
    </source>
</evidence>
<dbReference type="RefSeq" id="WP_060752171.1">
    <property type="nucleotide sequence ID" value="NZ_LRPH01000115.1"/>
</dbReference>
<evidence type="ECO:0000259" key="9">
    <source>
        <dbReference type="Pfam" id="PF01035"/>
    </source>
</evidence>
<keyword evidence="6" id="KW-0227">DNA damage</keyword>
<dbReference type="InterPro" id="IPR001497">
    <property type="entry name" value="MethylDNA_cys_MeTrfase_AS"/>
</dbReference>
<dbReference type="GO" id="GO:0006281">
    <property type="term" value="P:DNA repair"/>
    <property type="evidence" value="ECO:0007669"/>
    <property type="project" value="UniProtKB-KW"/>
</dbReference>
<evidence type="ECO:0000256" key="2">
    <source>
        <dbReference type="ARBA" id="ARBA00008711"/>
    </source>
</evidence>
<comment type="caution">
    <text evidence="11">The sequence shown here is derived from an EMBL/GenBank/DDBJ whole genome shotgun (WGS) entry which is preliminary data.</text>
</comment>
<dbReference type="SUPFAM" id="SSF53155">
    <property type="entry name" value="Methylated DNA-protein cysteine methyltransferase domain"/>
    <property type="match status" value="1"/>
</dbReference>
<protein>
    <recommendedName>
        <fullName evidence="3">methylated-DNA--[protein]-cysteine S-methyltransferase</fullName>
        <ecNumber evidence="3">2.1.1.63</ecNumber>
    </recommendedName>
</protein>
<proteinExistence type="inferred from homology"/>
<dbReference type="NCBIfam" id="TIGR00589">
    <property type="entry name" value="ogt"/>
    <property type="match status" value="1"/>
</dbReference>
<dbReference type="Gene3D" id="3.30.160.70">
    <property type="entry name" value="Methylated DNA-protein cysteine methyltransferase domain"/>
    <property type="match status" value="1"/>
</dbReference>
<dbReference type="AlphaFoldDB" id="A0A109FRF0"/>
<evidence type="ECO:0000256" key="6">
    <source>
        <dbReference type="ARBA" id="ARBA00022763"/>
    </source>
</evidence>
<dbReference type="InterPro" id="IPR014048">
    <property type="entry name" value="MethylDNA_cys_MeTrfase_DNA-bd"/>
</dbReference>
<keyword evidence="5 11" id="KW-0808">Transferase</keyword>
<dbReference type="GO" id="GO:0032259">
    <property type="term" value="P:methylation"/>
    <property type="evidence" value="ECO:0007669"/>
    <property type="project" value="UniProtKB-KW"/>
</dbReference>
<comment type="catalytic activity">
    <reaction evidence="1">
        <text>a 4-O-methyl-thymidine in DNA + L-cysteinyl-[protein] = a thymidine in DNA + S-methyl-L-cysteinyl-[protein]</text>
        <dbReference type="Rhea" id="RHEA:53428"/>
        <dbReference type="Rhea" id="RHEA-COMP:10131"/>
        <dbReference type="Rhea" id="RHEA-COMP:10132"/>
        <dbReference type="Rhea" id="RHEA-COMP:13555"/>
        <dbReference type="Rhea" id="RHEA-COMP:13556"/>
        <dbReference type="ChEBI" id="CHEBI:29950"/>
        <dbReference type="ChEBI" id="CHEBI:82612"/>
        <dbReference type="ChEBI" id="CHEBI:137386"/>
        <dbReference type="ChEBI" id="CHEBI:137387"/>
        <dbReference type="EC" id="2.1.1.63"/>
    </reaction>
</comment>
<evidence type="ECO:0000313" key="12">
    <source>
        <dbReference type="Proteomes" id="UP000065797"/>
    </source>
</evidence>
<dbReference type="SUPFAM" id="SSF46767">
    <property type="entry name" value="Methylated DNA-protein cysteine methyltransferase, C-terminal domain"/>
    <property type="match status" value="1"/>
</dbReference>
<dbReference type="InterPro" id="IPR036217">
    <property type="entry name" value="MethylDNA_cys_MeTrfase_DNAb"/>
</dbReference>
<comment type="catalytic activity">
    <reaction evidence="8">
        <text>a 6-O-methyl-2'-deoxyguanosine in DNA + L-cysteinyl-[protein] = S-methyl-L-cysteinyl-[protein] + a 2'-deoxyguanosine in DNA</text>
        <dbReference type="Rhea" id="RHEA:24000"/>
        <dbReference type="Rhea" id="RHEA-COMP:10131"/>
        <dbReference type="Rhea" id="RHEA-COMP:10132"/>
        <dbReference type="Rhea" id="RHEA-COMP:11367"/>
        <dbReference type="Rhea" id="RHEA-COMP:11368"/>
        <dbReference type="ChEBI" id="CHEBI:29950"/>
        <dbReference type="ChEBI" id="CHEBI:82612"/>
        <dbReference type="ChEBI" id="CHEBI:85445"/>
        <dbReference type="ChEBI" id="CHEBI:85448"/>
        <dbReference type="EC" id="2.1.1.63"/>
    </reaction>
</comment>
<dbReference type="FunFam" id="1.10.10.10:FF:000214">
    <property type="entry name" value="Methylated-DNA--protein-cysteine methyltransferase"/>
    <property type="match status" value="1"/>
</dbReference>
<dbReference type="InterPro" id="IPR036631">
    <property type="entry name" value="MGMT_N_sf"/>
</dbReference>
<reference evidence="11 12" key="1">
    <citation type="submission" date="2016-01" db="EMBL/GenBank/DDBJ databases">
        <authorList>
            <person name="McClelland M."/>
            <person name="Jain A."/>
            <person name="Saraogi P."/>
            <person name="Mendelson R."/>
            <person name="Westerman R."/>
            <person name="SanMiguel P."/>
            <person name="Csonka L."/>
        </authorList>
    </citation>
    <scope>NUCLEOTIDE SEQUENCE [LARGE SCALE GENOMIC DNA]</scope>
    <source>
        <strain evidence="11 12">PE8-15</strain>
    </source>
</reference>
<dbReference type="InterPro" id="IPR008332">
    <property type="entry name" value="MethylG_MeTrfase_N"/>
</dbReference>
<keyword evidence="7" id="KW-0234">DNA repair</keyword>
<evidence type="ECO:0000259" key="10">
    <source>
        <dbReference type="Pfam" id="PF02870"/>
    </source>
</evidence>
<dbReference type="Pfam" id="PF02870">
    <property type="entry name" value="Methyltransf_1N"/>
    <property type="match status" value="1"/>
</dbReference>
<evidence type="ECO:0000256" key="1">
    <source>
        <dbReference type="ARBA" id="ARBA00001286"/>
    </source>
</evidence>
<dbReference type="Proteomes" id="UP000065797">
    <property type="component" value="Unassembled WGS sequence"/>
</dbReference>
<keyword evidence="4 11" id="KW-0489">Methyltransferase</keyword>
<comment type="similarity">
    <text evidence="2">Belongs to the MGMT family.</text>
</comment>
<dbReference type="Pfam" id="PF01035">
    <property type="entry name" value="DNA_binding_1"/>
    <property type="match status" value="1"/>
</dbReference>
<evidence type="ECO:0000256" key="5">
    <source>
        <dbReference type="ARBA" id="ARBA00022679"/>
    </source>
</evidence>
<dbReference type="GO" id="GO:0003908">
    <property type="term" value="F:methylated-DNA-[protein]-cysteine S-methyltransferase activity"/>
    <property type="evidence" value="ECO:0007669"/>
    <property type="project" value="UniProtKB-EC"/>
</dbReference>
<dbReference type="PANTHER" id="PTHR10815:SF12">
    <property type="entry name" value="METHYLATED-DNA--PROTEIN-CYSTEINE METHYLTRANSFERASE, INDUCIBLE"/>
    <property type="match status" value="1"/>
</dbReference>
<name>A0A109FRF0_BACMY</name>
<evidence type="ECO:0000313" key="11">
    <source>
        <dbReference type="EMBL" id="KWU53332.1"/>
    </source>
</evidence>
<dbReference type="CDD" id="cd06445">
    <property type="entry name" value="ATase"/>
    <property type="match status" value="1"/>
</dbReference>
<evidence type="ECO:0000256" key="3">
    <source>
        <dbReference type="ARBA" id="ARBA00011918"/>
    </source>
</evidence>
<accession>A0A109FRF0</accession>
<gene>
    <name evidence="11" type="ORF">AWW70_27665</name>
</gene>
<evidence type="ECO:0000256" key="7">
    <source>
        <dbReference type="ARBA" id="ARBA00023204"/>
    </source>
</evidence>
<dbReference type="PROSITE" id="PS00374">
    <property type="entry name" value="MGMT"/>
    <property type="match status" value="1"/>
</dbReference>
<dbReference type="InterPro" id="IPR036388">
    <property type="entry name" value="WH-like_DNA-bd_sf"/>
</dbReference>
<feature type="domain" description="Methylguanine DNA methyltransferase ribonuclease-like" evidence="10">
    <location>
        <begin position="9"/>
        <end position="86"/>
    </location>
</feature>
<dbReference type="Gene3D" id="1.10.10.10">
    <property type="entry name" value="Winged helix-like DNA-binding domain superfamily/Winged helix DNA-binding domain"/>
    <property type="match status" value="1"/>
</dbReference>
<sequence length="174" mass="20021">MNSYKNKSIYWALITHKNWCLHIAATENGLCFIGSQDENFEELNLWARKKLPQHILTHNPDYLLTYTKEVIEYLENKRETFTFPIDAYGTEFQLSVWNTVREIPYGKTYSYSEIAERIQKPNAVRAVGTAVGANPLLITIPCHRVIGKNGKLTGFRGGLAMKKELLKLEALREE</sequence>
<dbReference type="PANTHER" id="PTHR10815">
    <property type="entry name" value="METHYLATED-DNA--PROTEIN-CYSTEINE METHYLTRANSFERASE"/>
    <property type="match status" value="1"/>
</dbReference>
<dbReference type="EMBL" id="LRPH01000115">
    <property type="protein sequence ID" value="KWU53332.1"/>
    <property type="molecule type" value="Genomic_DNA"/>
</dbReference>
<feature type="domain" description="Methylated-DNA-[protein]-cysteine S-methyltransferase DNA binding" evidence="9">
    <location>
        <begin position="91"/>
        <end position="170"/>
    </location>
</feature>